<proteinExistence type="inferred from homology"/>
<comment type="caution">
    <text evidence="3">The sequence shown here is derived from an EMBL/GenBank/DDBJ whole genome shotgun (WGS) entry which is preliminary data.</text>
</comment>
<protein>
    <submittedName>
        <fullName evidence="3">SDR family NAD(P)-dependent oxidoreductase</fullName>
        <ecNumber evidence="3">1.1.1.-</ecNumber>
    </submittedName>
</protein>
<keyword evidence="3" id="KW-0560">Oxidoreductase</keyword>
<organism evidence="3 4">
    <name type="scientific">Sphingosinicella xenopeptidilytica</name>
    <dbReference type="NCBI Taxonomy" id="364098"/>
    <lineage>
        <taxon>Bacteria</taxon>
        <taxon>Pseudomonadati</taxon>
        <taxon>Pseudomonadota</taxon>
        <taxon>Alphaproteobacteria</taxon>
        <taxon>Sphingomonadales</taxon>
        <taxon>Sphingosinicellaceae</taxon>
        <taxon>Sphingosinicella</taxon>
    </lineage>
</organism>
<dbReference type="PRINTS" id="PR00080">
    <property type="entry name" value="SDRFAMILY"/>
</dbReference>
<dbReference type="PANTHER" id="PTHR42879">
    <property type="entry name" value="3-OXOACYL-(ACYL-CARRIER-PROTEIN) REDUCTASE"/>
    <property type="match status" value="1"/>
</dbReference>
<keyword evidence="4" id="KW-1185">Reference proteome</keyword>
<evidence type="ECO:0000313" key="4">
    <source>
        <dbReference type="Proteomes" id="UP001597124"/>
    </source>
</evidence>
<name>A0ABW3C2P4_SPHXN</name>
<evidence type="ECO:0000256" key="1">
    <source>
        <dbReference type="ARBA" id="ARBA00006484"/>
    </source>
</evidence>
<dbReference type="EMBL" id="JBHTIK010000005">
    <property type="protein sequence ID" value="MFD0848696.1"/>
    <property type="molecule type" value="Genomic_DNA"/>
</dbReference>
<evidence type="ECO:0000256" key="2">
    <source>
        <dbReference type="RuleBase" id="RU000363"/>
    </source>
</evidence>
<gene>
    <name evidence="3" type="ORF">ACFQ00_10220</name>
</gene>
<dbReference type="Proteomes" id="UP001597124">
    <property type="component" value="Unassembled WGS sequence"/>
</dbReference>
<dbReference type="SUPFAM" id="SSF51735">
    <property type="entry name" value="NAD(P)-binding Rossmann-fold domains"/>
    <property type="match status" value="1"/>
</dbReference>
<dbReference type="InterPro" id="IPR002347">
    <property type="entry name" value="SDR_fam"/>
</dbReference>
<dbReference type="InterPro" id="IPR036291">
    <property type="entry name" value="NAD(P)-bd_dom_sf"/>
</dbReference>
<dbReference type="Pfam" id="PF00106">
    <property type="entry name" value="adh_short"/>
    <property type="match status" value="1"/>
</dbReference>
<dbReference type="RefSeq" id="WP_381489896.1">
    <property type="nucleotide sequence ID" value="NZ_JBHTIK010000005.1"/>
</dbReference>
<dbReference type="InterPro" id="IPR050259">
    <property type="entry name" value="SDR"/>
</dbReference>
<accession>A0ABW3C2P4</accession>
<sequence length="267" mass="26786">MDLELAGKRALVTGGSRGIGKAIARALAEEGVRVVISSRDGAAGAATAADLARDTGGEVHALVADTRDDAEVDALVAGAVALLGGLDIVVNNAARPGSAAPTTPGIAGVVSEYLLDELNTKLVGYLRVARAAAPHLVANGWGRIINISGLAARQSGTIAGSARNVAVSAFTKNLADELGPKGVNVTVVHPGATRTERTVETVSRKAAAEGITPADAEKALYGHSLIGRIVEAEEVAAVVTFLASPRSVAINGDAIAAGGGSPRAIHY</sequence>
<reference evidence="4" key="1">
    <citation type="journal article" date="2019" name="Int. J. Syst. Evol. Microbiol.">
        <title>The Global Catalogue of Microorganisms (GCM) 10K type strain sequencing project: providing services to taxonomists for standard genome sequencing and annotation.</title>
        <authorList>
            <consortium name="The Broad Institute Genomics Platform"/>
            <consortium name="The Broad Institute Genome Sequencing Center for Infectious Disease"/>
            <person name="Wu L."/>
            <person name="Ma J."/>
        </authorList>
    </citation>
    <scope>NUCLEOTIDE SEQUENCE [LARGE SCALE GENOMIC DNA]</scope>
    <source>
        <strain evidence="4">CCUG 52537</strain>
    </source>
</reference>
<dbReference type="EC" id="1.1.1.-" evidence="3"/>
<evidence type="ECO:0000313" key="3">
    <source>
        <dbReference type="EMBL" id="MFD0848696.1"/>
    </source>
</evidence>
<dbReference type="Gene3D" id="3.40.50.720">
    <property type="entry name" value="NAD(P)-binding Rossmann-like Domain"/>
    <property type="match status" value="1"/>
</dbReference>
<dbReference type="PRINTS" id="PR00081">
    <property type="entry name" value="GDHRDH"/>
</dbReference>
<comment type="similarity">
    <text evidence="1 2">Belongs to the short-chain dehydrogenases/reductases (SDR) family.</text>
</comment>
<dbReference type="GO" id="GO:0016491">
    <property type="term" value="F:oxidoreductase activity"/>
    <property type="evidence" value="ECO:0007669"/>
    <property type="project" value="UniProtKB-KW"/>
</dbReference>